<dbReference type="GO" id="GO:0005506">
    <property type="term" value="F:iron ion binding"/>
    <property type="evidence" value="ECO:0007669"/>
    <property type="project" value="InterPro"/>
</dbReference>
<dbReference type="AlphaFoldDB" id="A0A5N6Q3A9"/>
<keyword evidence="8 11" id="KW-0408">Iron</keyword>
<dbReference type="PANTHER" id="PTHR24282">
    <property type="entry name" value="CYTOCHROME P450 FAMILY MEMBER"/>
    <property type="match status" value="1"/>
</dbReference>
<dbReference type="Pfam" id="PF00067">
    <property type="entry name" value="p450"/>
    <property type="match status" value="1"/>
</dbReference>
<protein>
    <submittedName>
        <fullName evidence="13">Uncharacterized protein</fullName>
    </submittedName>
</protein>
<accession>A0A5N6Q3A9</accession>
<comment type="cofactor">
    <cofactor evidence="11">
        <name>heme</name>
        <dbReference type="ChEBI" id="CHEBI:30413"/>
    </cofactor>
</comment>
<name>A0A5N6Q3A9_9ASTR</name>
<dbReference type="GO" id="GO:0020037">
    <property type="term" value="F:heme binding"/>
    <property type="evidence" value="ECO:0007669"/>
    <property type="project" value="InterPro"/>
</dbReference>
<dbReference type="EMBL" id="SZYD01000001">
    <property type="protein sequence ID" value="KAD7478566.1"/>
    <property type="molecule type" value="Genomic_DNA"/>
</dbReference>
<evidence type="ECO:0000256" key="10">
    <source>
        <dbReference type="ARBA" id="ARBA00023136"/>
    </source>
</evidence>
<keyword evidence="6" id="KW-1133">Transmembrane helix</keyword>
<sequence>MVWLRPKRLEKYLRTQGFNGNKYKFLFGDMKELSLMFQQPKSKHISIHDEDAVLPHVAAFNHQSLKKYVVVCAWKMINMVWLRPKRLEKYLRTQGFNGNKYKLLFGDMKELSSMFQQSKSKHISIDDEDAVLPHVAAFNHQSLKKYGRNFITWMGWDPRVTMMDPEMIKDVLTKLNDFRKMRANPLLNYLAAGLVTHEGDQWAKHRKLINPAFHVEKLKNMVPAFRISCTEMVEKWENIISSNGSCELDVWPHLQALTCDVISRTAFGSSYAEGIRIFELIREQSVLAMESLQSVYIPGSMFLPTKRNMRMKAIDKEVRHSIRNIINNRLKAMKTGEGNYDDLLGIMLESNIKEIEQHQNKRNGMTIDEVIEECKLFYFAGQETTSSLLVWTMILLSKHQEWQSRAREEVFNVLGDKNMDIDRLNHLKVVNMIFYEVLRLYPPFIQLARKAYKDIKLEGFSLPSGTQIALPIMLIHYDEQLWGSDANKFKPERFSEGISKATKNQVIYFPFGWGPRICIGQNFALLEAKIALAMILQRFSFEFSQSYVHSPNMVITLQPEYGAHLVLHKLSS</sequence>
<dbReference type="Proteomes" id="UP000326396">
    <property type="component" value="Linkage Group LG1"/>
</dbReference>
<dbReference type="OrthoDB" id="1470350at2759"/>
<dbReference type="InterPro" id="IPR002401">
    <property type="entry name" value="Cyt_P450_E_grp-I"/>
</dbReference>
<evidence type="ECO:0000256" key="5">
    <source>
        <dbReference type="ARBA" id="ARBA00022723"/>
    </source>
</evidence>
<dbReference type="Gene3D" id="1.10.630.10">
    <property type="entry name" value="Cytochrome P450"/>
    <property type="match status" value="1"/>
</dbReference>
<keyword evidence="5 11" id="KW-0479">Metal-binding</keyword>
<evidence type="ECO:0000256" key="3">
    <source>
        <dbReference type="ARBA" id="ARBA00022617"/>
    </source>
</evidence>
<dbReference type="PRINTS" id="PR00463">
    <property type="entry name" value="EP450I"/>
</dbReference>
<gene>
    <name evidence="13" type="ORF">E3N88_01702</name>
</gene>
<evidence type="ECO:0000256" key="8">
    <source>
        <dbReference type="ARBA" id="ARBA00023004"/>
    </source>
</evidence>
<dbReference type="GO" id="GO:0016020">
    <property type="term" value="C:membrane"/>
    <property type="evidence" value="ECO:0007669"/>
    <property type="project" value="UniProtKB-SubCell"/>
</dbReference>
<keyword evidence="14" id="KW-1185">Reference proteome</keyword>
<dbReference type="GO" id="GO:0004497">
    <property type="term" value="F:monooxygenase activity"/>
    <property type="evidence" value="ECO:0007669"/>
    <property type="project" value="UniProtKB-KW"/>
</dbReference>
<evidence type="ECO:0000256" key="7">
    <source>
        <dbReference type="ARBA" id="ARBA00023002"/>
    </source>
</evidence>
<evidence type="ECO:0000256" key="2">
    <source>
        <dbReference type="ARBA" id="ARBA00010617"/>
    </source>
</evidence>
<dbReference type="PRINTS" id="PR00385">
    <property type="entry name" value="P450"/>
</dbReference>
<evidence type="ECO:0000313" key="13">
    <source>
        <dbReference type="EMBL" id="KAD7478566.1"/>
    </source>
</evidence>
<dbReference type="GO" id="GO:0016705">
    <property type="term" value="F:oxidoreductase activity, acting on paired donors, with incorporation or reduction of molecular oxygen"/>
    <property type="evidence" value="ECO:0007669"/>
    <property type="project" value="InterPro"/>
</dbReference>
<dbReference type="InterPro" id="IPR036396">
    <property type="entry name" value="Cyt_P450_sf"/>
</dbReference>
<dbReference type="InterPro" id="IPR050665">
    <property type="entry name" value="Cytochrome_P450_Monooxygen"/>
</dbReference>
<dbReference type="SUPFAM" id="SSF48264">
    <property type="entry name" value="Cytochrome P450"/>
    <property type="match status" value="1"/>
</dbReference>
<dbReference type="PANTHER" id="PTHR24282:SF209">
    <property type="entry name" value="11-OXO-BETA-AMYRIN 30-OXIDASE"/>
    <property type="match status" value="1"/>
</dbReference>
<evidence type="ECO:0000256" key="9">
    <source>
        <dbReference type="ARBA" id="ARBA00023033"/>
    </source>
</evidence>
<evidence type="ECO:0000313" key="14">
    <source>
        <dbReference type="Proteomes" id="UP000326396"/>
    </source>
</evidence>
<evidence type="ECO:0000256" key="11">
    <source>
        <dbReference type="PIRSR" id="PIRSR602401-1"/>
    </source>
</evidence>
<evidence type="ECO:0000256" key="6">
    <source>
        <dbReference type="ARBA" id="ARBA00022989"/>
    </source>
</evidence>
<comment type="subcellular location">
    <subcellularLocation>
        <location evidence="1">Membrane</location>
    </subcellularLocation>
</comment>
<dbReference type="InterPro" id="IPR017972">
    <property type="entry name" value="Cyt_P450_CS"/>
</dbReference>
<dbReference type="InterPro" id="IPR001128">
    <property type="entry name" value="Cyt_P450"/>
</dbReference>
<organism evidence="13 14">
    <name type="scientific">Mikania micrantha</name>
    <name type="common">bitter vine</name>
    <dbReference type="NCBI Taxonomy" id="192012"/>
    <lineage>
        <taxon>Eukaryota</taxon>
        <taxon>Viridiplantae</taxon>
        <taxon>Streptophyta</taxon>
        <taxon>Embryophyta</taxon>
        <taxon>Tracheophyta</taxon>
        <taxon>Spermatophyta</taxon>
        <taxon>Magnoliopsida</taxon>
        <taxon>eudicotyledons</taxon>
        <taxon>Gunneridae</taxon>
        <taxon>Pentapetalae</taxon>
        <taxon>asterids</taxon>
        <taxon>campanulids</taxon>
        <taxon>Asterales</taxon>
        <taxon>Asteraceae</taxon>
        <taxon>Asteroideae</taxon>
        <taxon>Heliantheae alliance</taxon>
        <taxon>Eupatorieae</taxon>
        <taxon>Mikania</taxon>
    </lineage>
</organism>
<keyword evidence="4" id="KW-0812">Transmembrane</keyword>
<reference evidence="13 14" key="1">
    <citation type="submission" date="2019-05" db="EMBL/GenBank/DDBJ databases">
        <title>Mikania micrantha, genome provides insights into the molecular mechanism of rapid growth.</title>
        <authorList>
            <person name="Liu B."/>
        </authorList>
    </citation>
    <scope>NUCLEOTIDE SEQUENCE [LARGE SCALE GENOMIC DNA]</scope>
    <source>
        <strain evidence="13">NLD-2019</strain>
        <tissue evidence="13">Leaf</tissue>
    </source>
</reference>
<evidence type="ECO:0000256" key="4">
    <source>
        <dbReference type="ARBA" id="ARBA00022692"/>
    </source>
</evidence>
<evidence type="ECO:0000256" key="1">
    <source>
        <dbReference type="ARBA" id="ARBA00004370"/>
    </source>
</evidence>
<dbReference type="PROSITE" id="PS00086">
    <property type="entry name" value="CYTOCHROME_P450"/>
    <property type="match status" value="1"/>
</dbReference>
<keyword evidence="3 11" id="KW-0349">Heme</keyword>
<keyword evidence="7 12" id="KW-0560">Oxidoreductase</keyword>
<dbReference type="CDD" id="cd20642">
    <property type="entry name" value="CYP72"/>
    <property type="match status" value="1"/>
</dbReference>
<comment type="similarity">
    <text evidence="2 12">Belongs to the cytochrome P450 family.</text>
</comment>
<feature type="binding site" description="axial binding residue" evidence="11">
    <location>
        <position position="518"/>
    </location>
    <ligand>
        <name>heme</name>
        <dbReference type="ChEBI" id="CHEBI:30413"/>
    </ligand>
    <ligandPart>
        <name>Fe</name>
        <dbReference type="ChEBI" id="CHEBI:18248"/>
    </ligandPart>
</feature>
<dbReference type="FunFam" id="1.10.630.10:FF:000029">
    <property type="entry name" value="Cytochrome P450 734A1"/>
    <property type="match status" value="1"/>
</dbReference>
<evidence type="ECO:0000256" key="12">
    <source>
        <dbReference type="RuleBase" id="RU000461"/>
    </source>
</evidence>
<comment type="caution">
    <text evidence="13">The sequence shown here is derived from an EMBL/GenBank/DDBJ whole genome shotgun (WGS) entry which is preliminary data.</text>
</comment>
<keyword evidence="9 12" id="KW-0503">Monooxygenase</keyword>
<keyword evidence="10" id="KW-0472">Membrane</keyword>
<proteinExistence type="inferred from homology"/>